<protein>
    <submittedName>
        <fullName evidence="6">Peptide/nickel transport system substrate-binding protein/oligopeptide transport system substrate-binding protein</fullName>
    </submittedName>
</protein>
<dbReference type="GO" id="GO:0043190">
    <property type="term" value="C:ATP-binding cassette (ABC) transporter complex"/>
    <property type="evidence" value="ECO:0007669"/>
    <property type="project" value="InterPro"/>
</dbReference>
<dbReference type="InterPro" id="IPR000914">
    <property type="entry name" value="SBP_5_dom"/>
</dbReference>
<evidence type="ECO:0000313" key="7">
    <source>
        <dbReference type="Proteomes" id="UP000198281"/>
    </source>
</evidence>
<keyword evidence="4" id="KW-0732">Signal</keyword>
<dbReference type="Proteomes" id="UP000198281">
    <property type="component" value="Unassembled WGS sequence"/>
</dbReference>
<proteinExistence type="inferred from homology"/>
<evidence type="ECO:0000259" key="5">
    <source>
        <dbReference type="Pfam" id="PF00496"/>
    </source>
</evidence>
<dbReference type="CDD" id="cd08504">
    <property type="entry name" value="PBP2_OppA"/>
    <property type="match status" value="1"/>
</dbReference>
<sequence>MTSFRDRFGRMARRLVALALLLPAACGSPDKAEQQRPAGTLIRLAEAEAKSLDPHKTSEIASVRVATDLFEGLTRFDAAGRPEPGLATGWSVSADGRTWRFPLRAGQRFSDRTPITPATFAAVHRRLVDPRTAAPHAATFAPIATVVAEGDSVVVHLRHPFSALPALLAHPAMAAIPIHRIAARGDQWTAERPLVTSGPYRLTAWTLNDAMRLDANAAWHGGPPAIAAVEWRPVPDRLTALRIFRAGAADTTSEFPSSRIAWIRRELPGAAHVAPYEGSYYFSFNTRRPPFDDVRIRRALSLATDREWIAGPLMAMGNPPAWGIVPDGTGGLPAFRPDWASWPKERRMAAAAALLAEAGYGPEKPLTFDVRFNSDADHRRVAIALAAMWRPLGVEARLLNSEATLHFAALRRGDFAIARSGWIADLSAPENFLAVHRSNAGPINYSGYANPRYDAAYDAAIADPDPARRARKMRAAEAILLADAPVLPLYFYVSRALVAPRVAGWRDNPANVHPSRTLALKP</sequence>
<dbReference type="GO" id="GO:0015833">
    <property type="term" value="P:peptide transport"/>
    <property type="evidence" value="ECO:0007669"/>
    <property type="project" value="TreeGrafter"/>
</dbReference>
<dbReference type="EMBL" id="FZOS01000007">
    <property type="protein sequence ID" value="SNS47323.1"/>
    <property type="molecule type" value="Genomic_DNA"/>
</dbReference>
<dbReference type="GO" id="GO:0030288">
    <property type="term" value="C:outer membrane-bounded periplasmic space"/>
    <property type="evidence" value="ECO:0007669"/>
    <property type="project" value="UniProtKB-ARBA"/>
</dbReference>
<comment type="similarity">
    <text evidence="2">Belongs to the bacterial solute-binding protein 5 family.</text>
</comment>
<dbReference type="InterPro" id="IPR039424">
    <property type="entry name" value="SBP_5"/>
</dbReference>
<feature type="domain" description="Solute-binding protein family 5" evidence="5">
    <location>
        <begin position="82"/>
        <end position="439"/>
    </location>
</feature>
<keyword evidence="3" id="KW-0813">Transport</keyword>
<name>A0A239ETG2_9SPHN</name>
<dbReference type="Pfam" id="PF00496">
    <property type="entry name" value="SBP_bac_5"/>
    <property type="match status" value="1"/>
</dbReference>
<dbReference type="Gene3D" id="3.40.190.10">
    <property type="entry name" value="Periplasmic binding protein-like II"/>
    <property type="match status" value="1"/>
</dbReference>
<evidence type="ECO:0000256" key="4">
    <source>
        <dbReference type="ARBA" id="ARBA00022729"/>
    </source>
</evidence>
<evidence type="ECO:0000313" key="6">
    <source>
        <dbReference type="EMBL" id="SNS47323.1"/>
    </source>
</evidence>
<dbReference type="PANTHER" id="PTHR30290">
    <property type="entry name" value="PERIPLASMIC BINDING COMPONENT OF ABC TRANSPORTER"/>
    <property type="match status" value="1"/>
</dbReference>
<dbReference type="SUPFAM" id="SSF53850">
    <property type="entry name" value="Periplasmic binding protein-like II"/>
    <property type="match status" value="1"/>
</dbReference>
<organism evidence="6 7">
    <name type="scientific">Edaphosphingomonas laterariae</name>
    <dbReference type="NCBI Taxonomy" id="861865"/>
    <lineage>
        <taxon>Bacteria</taxon>
        <taxon>Pseudomonadati</taxon>
        <taxon>Pseudomonadota</taxon>
        <taxon>Alphaproteobacteria</taxon>
        <taxon>Sphingomonadales</taxon>
        <taxon>Rhizorhabdaceae</taxon>
        <taxon>Edaphosphingomonas</taxon>
    </lineage>
</organism>
<evidence type="ECO:0000256" key="2">
    <source>
        <dbReference type="ARBA" id="ARBA00005695"/>
    </source>
</evidence>
<reference evidence="7" key="1">
    <citation type="submission" date="2017-06" db="EMBL/GenBank/DDBJ databases">
        <authorList>
            <person name="Varghese N."/>
            <person name="Submissions S."/>
        </authorList>
    </citation>
    <scope>NUCLEOTIDE SEQUENCE [LARGE SCALE GENOMIC DNA]</scope>
    <source>
        <strain evidence="7">LNB2</strain>
    </source>
</reference>
<keyword evidence="7" id="KW-1185">Reference proteome</keyword>
<dbReference type="AlphaFoldDB" id="A0A239ETG2"/>
<dbReference type="PIRSF" id="PIRSF002741">
    <property type="entry name" value="MppA"/>
    <property type="match status" value="1"/>
</dbReference>
<evidence type="ECO:0000256" key="1">
    <source>
        <dbReference type="ARBA" id="ARBA00004418"/>
    </source>
</evidence>
<comment type="subcellular location">
    <subcellularLocation>
        <location evidence="1">Periplasm</location>
    </subcellularLocation>
</comment>
<dbReference type="Gene3D" id="3.90.76.10">
    <property type="entry name" value="Dipeptide-binding Protein, Domain 1"/>
    <property type="match status" value="1"/>
</dbReference>
<evidence type="ECO:0000256" key="3">
    <source>
        <dbReference type="ARBA" id="ARBA00022448"/>
    </source>
</evidence>
<dbReference type="PANTHER" id="PTHR30290:SF10">
    <property type="entry name" value="PERIPLASMIC OLIGOPEPTIDE-BINDING PROTEIN-RELATED"/>
    <property type="match status" value="1"/>
</dbReference>
<dbReference type="Gene3D" id="3.10.105.10">
    <property type="entry name" value="Dipeptide-binding Protein, Domain 3"/>
    <property type="match status" value="1"/>
</dbReference>
<accession>A0A239ETG2</accession>
<gene>
    <name evidence="6" type="ORF">SAMN06295912_10773</name>
</gene>
<dbReference type="InterPro" id="IPR030678">
    <property type="entry name" value="Peptide/Ni-bd"/>
</dbReference>
<dbReference type="GO" id="GO:1904680">
    <property type="term" value="F:peptide transmembrane transporter activity"/>
    <property type="evidence" value="ECO:0007669"/>
    <property type="project" value="TreeGrafter"/>
</dbReference>